<feature type="binding site" evidence="7">
    <location>
        <position position="108"/>
    </location>
    <ligand>
        <name>ATP</name>
        <dbReference type="ChEBI" id="CHEBI:30616"/>
    </ligand>
</feature>
<dbReference type="EMBL" id="CP142434">
    <property type="protein sequence ID" value="XBC48033.1"/>
    <property type="molecule type" value="Genomic_DNA"/>
</dbReference>
<dbReference type="AlphaFoldDB" id="A0AB74U9U7"/>
<evidence type="ECO:0000256" key="7">
    <source>
        <dbReference type="HAMAP-Rule" id="MF_01928"/>
    </source>
</evidence>
<dbReference type="Pfam" id="PF22660">
    <property type="entry name" value="RS_preATP-grasp-like"/>
    <property type="match status" value="1"/>
</dbReference>
<reference evidence="11" key="1">
    <citation type="submission" date="2023-12" db="EMBL/GenBank/DDBJ databases">
        <title>Dolosigranulum savutii sp. nov. isolated from human upper respiratory samples collected in Botswana.</title>
        <authorList>
            <person name="Kelly M.S."/>
        </authorList>
    </citation>
    <scope>NUCLEOTIDE SEQUENCE</scope>
    <source>
        <strain evidence="11">MSK211</strain>
        <strain evidence="10">MSK312</strain>
    </source>
</reference>
<dbReference type="GO" id="GO:0005829">
    <property type="term" value="C:cytosol"/>
    <property type="evidence" value="ECO:0007669"/>
    <property type="project" value="TreeGrafter"/>
</dbReference>
<feature type="binding site" evidence="7">
    <location>
        <begin position="153"/>
        <end position="159"/>
    </location>
    <ligand>
        <name>ATP</name>
        <dbReference type="ChEBI" id="CHEBI:30616"/>
    </ligand>
</feature>
<dbReference type="SUPFAM" id="SSF52440">
    <property type="entry name" value="PreATP-grasp domain"/>
    <property type="match status" value="1"/>
</dbReference>
<comment type="function">
    <text evidence="7">Catalyzes the ATP-dependent conversion of 5-aminoimidazole ribonucleotide (AIR) and HCO(3)(-) to N5-carboxyaminoimidazole ribonucleotide (N5-CAIR).</text>
</comment>
<dbReference type="InterPro" id="IPR016185">
    <property type="entry name" value="PreATP-grasp_dom_sf"/>
</dbReference>
<dbReference type="PANTHER" id="PTHR11609:SF5">
    <property type="entry name" value="PHOSPHORIBOSYLAMINOIMIDAZOLE CARBOXYLASE"/>
    <property type="match status" value="1"/>
</dbReference>
<feature type="binding site" evidence="7">
    <location>
        <position position="218"/>
    </location>
    <ligand>
        <name>ATP</name>
        <dbReference type="ChEBI" id="CHEBI:30616"/>
    </ligand>
</feature>
<feature type="binding site" evidence="7">
    <location>
        <position position="195"/>
    </location>
    <ligand>
        <name>ATP</name>
        <dbReference type="ChEBI" id="CHEBI:30616"/>
    </ligand>
</feature>
<dbReference type="InterPro" id="IPR054350">
    <property type="entry name" value="PurT/PurK_preATP-grasp"/>
</dbReference>
<keyword evidence="5 7" id="KW-0067">ATP-binding</keyword>
<keyword evidence="7 8" id="KW-0436">Ligase</keyword>
<dbReference type="Pfam" id="PF17769">
    <property type="entry name" value="PurK_C"/>
    <property type="match status" value="1"/>
</dbReference>
<dbReference type="InterPro" id="IPR013815">
    <property type="entry name" value="ATP_grasp_subdomain_1"/>
</dbReference>
<dbReference type="NCBIfam" id="TIGR01161">
    <property type="entry name" value="purK"/>
    <property type="match status" value="1"/>
</dbReference>
<name>A0AB74U9U7_9LACT</name>
<evidence type="ECO:0000256" key="8">
    <source>
        <dbReference type="RuleBase" id="RU361200"/>
    </source>
</evidence>
<sequence length="385" mass="42909">MTNPKILLPGQSIGILGAGQLGKMLAQSAQKMGYHVHMLDEKEACGFAVSHKSVISDFSDKEAVVEFGRQCDVLTYEFENIDGDILSELEQRINLPQGADFLLTTQHRQYEKDWLSQLEVPTVAYEVVKSVDALVQALQTVQWQAVVKTVRFGYDGKGQVLIQSEADFHQQLDKLKSLLAQQLLIVEGFCEFAYEASVIVARDQWGTIEIFPPTINEHRQGILAASYTRDWSEQPEVFAQLRDYSYRIAEAAELVGVCGIEFFVLASGDVLVNELAPRPHNTGHLTIESCNVSQFDQHILAITGRHLVPVQPLSSAVSVNILGQHIEQLPELIEQTPAALIHLYDKGEAKVGRKMGHITQLCSSTEAATDWLDTTFISQWLEAFE</sequence>
<feature type="binding site" evidence="7">
    <location>
        <position position="148"/>
    </location>
    <ligand>
        <name>ATP</name>
        <dbReference type="ChEBI" id="CHEBI:30616"/>
    </ligand>
</feature>
<dbReference type="Gene3D" id="3.30.1490.20">
    <property type="entry name" value="ATP-grasp fold, A domain"/>
    <property type="match status" value="1"/>
</dbReference>
<dbReference type="RefSeq" id="WP_347298061.1">
    <property type="nucleotide sequence ID" value="NZ_CP142434.1"/>
</dbReference>
<comment type="function">
    <text evidence="8">Catalyzes the ATP-dependent conversion of 5-aminoimidazole ribonucleotide (AIR) and HCO(3)- to N5-carboxyaminoimidazole ribonucleotide (N5-CAIR).</text>
</comment>
<dbReference type="PANTHER" id="PTHR11609">
    <property type="entry name" value="PURINE BIOSYNTHESIS PROTEIN 6/7, PUR6/7"/>
    <property type="match status" value="1"/>
</dbReference>
<dbReference type="GO" id="GO:0005524">
    <property type="term" value="F:ATP binding"/>
    <property type="evidence" value="ECO:0007669"/>
    <property type="project" value="UniProtKB-UniRule"/>
</dbReference>
<accession>A0AB74U9U7</accession>
<dbReference type="InterPro" id="IPR040686">
    <property type="entry name" value="PurK_C"/>
</dbReference>
<feature type="domain" description="ATP-grasp" evidence="9">
    <location>
        <begin position="112"/>
        <end position="303"/>
    </location>
</feature>
<comment type="cofactor">
    <cofactor evidence="2">
        <name>Mg(2+)</name>
        <dbReference type="ChEBI" id="CHEBI:18420"/>
    </cofactor>
</comment>
<dbReference type="Gene3D" id="3.30.470.20">
    <property type="entry name" value="ATP-grasp fold, B domain"/>
    <property type="match status" value="1"/>
</dbReference>
<evidence type="ECO:0000256" key="5">
    <source>
        <dbReference type="ARBA" id="ARBA00022840"/>
    </source>
</evidence>
<comment type="caution">
    <text evidence="7">Lacks conserved residue(s) required for the propagation of feature annotation.</text>
</comment>
<gene>
    <name evidence="7 8 11" type="primary">purK</name>
    <name evidence="11" type="ORF">VUQ07_03475</name>
    <name evidence="10" type="ORF">VUQ09_01155</name>
</gene>
<comment type="similarity">
    <text evidence="7 8">Belongs to the PurK/PurT family.</text>
</comment>
<comment type="subunit">
    <text evidence="7 8">Homodimer.</text>
</comment>
<evidence type="ECO:0000256" key="6">
    <source>
        <dbReference type="ARBA" id="ARBA00023211"/>
    </source>
</evidence>
<evidence type="ECO:0000313" key="11">
    <source>
        <dbReference type="EMBL" id="XBC52403.1"/>
    </source>
</evidence>
<dbReference type="InterPro" id="IPR011054">
    <property type="entry name" value="Rudment_hybrid_motif"/>
</dbReference>
<dbReference type="InterPro" id="IPR005875">
    <property type="entry name" value="PurK"/>
</dbReference>
<dbReference type="Pfam" id="PF02222">
    <property type="entry name" value="ATP-grasp"/>
    <property type="match status" value="1"/>
</dbReference>
<comment type="cofactor">
    <cofactor evidence="1">
        <name>Mn(2+)</name>
        <dbReference type="ChEBI" id="CHEBI:29035"/>
    </cofactor>
</comment>
<evidence type="ECO:0000256" key="2">
    <source>
        <dbReference type="ARBA" id="ARBA00001946"/>
    </source>
</evidence>
<dbReference type="SUPFAM" id="SSF56059">
    <property type="entry name" value="Glutathione synthetase ATP-binding domain-like"/>
    <property type="match status" value="1"/>
</dbReference>
<evidence type="ECO:0000256" key="4">
    <source>
        <dbReference type="ARBA" id="ARBA00022755"/>
    </source>
</evidence>
<dbReference type="PROSITE" id="PS50975">
    <property type="entry name" value="ATP_GRASP"/>
    <property type="match status" value="1"/>
</dbReference>
<dbReference type="GO" id="GO:0004638">
    <property type="term" value="F:phosphoribosylaminoimidazole carboxylase activity"/>
    <property type="evidence" value="ECO:0007669"/>
    <property type="project" value="InterPro"/>
</dbReference>
<dbReference type="EMBL" id="CP142436">
    <property type="protein sequence ID" value="XBC52403.1"/>
    <property type="molecule type" value="Genomic_DNA"/>
</dbReference>
<keyword evidence="4 7" id="KW-0658">Purine biosynthesis</keyword>
<dbReference type="GO" id="GO:0006189">
    <property type="term" value="P:'de novo' IMP biosynthetic process"/>
    <property type="evidence" value="ECO:0007669"/>
    <property type="project" value="UniProtKB-UniRule"/>
</dbReference>
<evidence type="ECO:0000259" key="9">
    <source>
        <dbReference type="PROSITE" id="PS50975"/>
    </source>
</evidence>
<dbReference type="InterPro" id="IPR003135">
    <property type="entry name" value="ATP-grasp_carboxylate-amine"/>
</dbReference>
<dbReference type="GO" id="GO:0046872">
    <property type="term" value="F:metal ion binding"/>
    <property type="evidence" value="ECO:0007669"/>
    <property type="project" value="InterPro"/>
</dbReference>
<keyword evidence="6" id="KW-0464">Manganese</keyword>
<organism evidence="11">
    <name type="scientific">Dolosigranulum savutiense</name>
    <dbReference type="NCBI Taxonomy" id="3110288"/>
    <lineage>
        <taxon>Bacteria</taxon>
        <taxon>Bacillati</taxon>
        <taxon>Bacillota</taxon>
        <taxon>Bacilli</taxon>
        <taxon>Lactobacillales</taxon>
        <taxon>Carnobacteriaceae</taxon>
        <taxon>Dolosigranulum</taxon>
    </lineage>
</organism>
<dbReference type="SUPFAM" id="SSF51246">
    <property type="entry name" value="Rudiment single hybrid motif"/>
    <property type="match status" value="1"/>
</dbReference>
<dbReference type="GO" id="GO:0034028">
    <property type="term" value="F:5-(carboxyamino)imidazole ribonucleotide synthase activity"/>
    <property type="evidence" value="ECO:0007669"/>
    <property type="project" value="UniProtKB-UniRule"/>
</dbReference>
<feature type="binding site" evidence="7">
    <location>
        <begin position="273"/>
        <end position="274"/>
    </location>
    <ligand>
        <name>ATP</name>
        <dbReference type="ChEBI" id="CHEBI:30616"/>
    </ligand>
</feature>
<evidence type="ECO:0000256" key="3">
    <source>
        <dbReference type="ARBA" id="ARBA00022741"/>
    </source>
</evidence>
<dbReference type="EC" id="6.3.4.18" evidence="7 8"/>
<protein>
    <recommendedName>
        <fullName evidence="7 8">N5-carboxyaminoimidazole ribonucleotide synthase</fullName>
        <shortName evidence="7 8">N5-CAIR synthase</shortName>
        <ecNumber evidence="7 8">6.3.4.18</ecNumber>
    </recommendedName>
    <alternativeName>
        <fullName evidence="7 8">5-(carboxyamino)imidazole ribonucleotide synthetase</fullName>
    </alternativeName>
</protein>
<proteinExistence type="inferred from homology"/>
<comment type="catalytic activity">
    <reaction evidence="7 8">
        <text>5-amino-1-(5-phospho-beta-D-ribosyl)imidazole + hydrogencarbonate + ATP = 5-carboxyamino-1-(5-phospho-D-ribosyl)imidazole + ADP + phosphate + 2 H(+)</text>
        <dbReference type="Rhea" id="RHEA:19317"/>
        <dbReference type="ChEBI" id="CHEBI:15378"/>
        <dbReference type="ChEBI" id="CHEBI:17544"/>
        <dbReference type="ChEBI" id="CHEBI:30616"/>
        <dbReference type="ChEBI" id="CHEBI:43474"/>
        <dbReference type="ChEBI" id="CHEBI:58730"/>
        <dbReference type="ChEBI" id="CHEBI:137981"/>
        <dbReference type="ChEBI" id="CHEBI:456216"/>
        <dbReference type="EC" id="6.3.4.18"/>
    </reaction>
</comment>
<dbReference type="InterPro" id="IPR011761">
    <property type="entry name" value="ATP-grasp"/>
</dbReference>
<evidence type="ECO:0000313" key="10">
    <source>
        <dbReference type="EMBL" id="XBC48033.1"/>
    </source>
</evidence>
<evidence type="ECO:0000256" key="1">
    <source>
        <dbReference type="ARBA" id="ARBA00001936"/>
    </source>
</evidence>
<dbReference type="NCBIfam" id="NF004675">
    <property type="entry name" value="PRK06019.1-1"/>
    <property type="match status" value="1"/>
</dbReference>
<dbReference type="NCBIfam" id="NF004679">
    <property type="entry name" value="PRK06019.1-5"/>
    <property type="match status" value="1"/>
</dbReference>
<dbReference type="Gene3D" id="3.40.50.20">
    <property type="match status" value="1"/>
</dbReference>
<dbReference type="HAMAP" id="MF_01928">
    <property type="entry name" value="PurK"/>
    <property type="match status" value="1"/>
</dbReference>
<keyword evidence="3 7" id="KW-0547">Nucleotide-binding</keyword>
<comment type="pathway">
    <text evidence="7 8">Purine metabolism; IMP biosynthesis via de novo pathway; 5-amino-1-(5-phospho-D-ribosyl)imidazole-4-carboxylate from 5-amino-1-(5-phospho-D-ribosyl)imidazole (N5-CAIR route): step 1/2.</text>
</comment>